<organism evidence="1 2">
    <name type="scientific">Decorospora gaudefroyi</name>
    <dbReference type="NCBI Taxonomy" id="184978"/>
    <lineage>
        <taxon>Eukaryota</taxon>
        <taxon>Fungi</taxon>
        <taxon>Dikarya</taxon>
        <taxon>Ascomycota</taxon>
        <taxon>Pezizomycotina</taxon>
        <taxon>Dothideomycetes</taxon>
        <taxon>Pleosporomycetidae</taxon>
        <taxon>Pleosporales</taxon>
        <taxon>Pleosporineae</taxon>
        <taxon>Pleosporaceae</taxon>
        <taxon>Decorospora</taxon>
    </lineage>
</organism>
<name>A0A6A5K9P5_9PLEO</name>
<accession>A0A6A5K9P5</accession>
<evidence type="ECO:0000313" key="2">
    <source>
        <dbReference type="Proteomes" id="UP000800040"/>
    </source>
</evidence>
<evidence type="ECO:0000313" key="1">
    <source>
        <dbReference type="EMBL" id="KAF1831767.1"/>
    </source>
</evidence>
<keyword evidence="2" id="KW-1185">Reference proteome</keyword>
<sequence length="52" mass="6050">MRFSVSDADVLKGRELYNRCTLDLWICRRGDNIPSPRKKKCPVTPCVRARLD</sequence>
<protein>
    <submittedName>
        <fullName evidence="1">Uncharacterized protein</fullName>
    </submittedName>
</protein>
<proteinExistence type="predicted"/>
<gene>
    <name evidence="1" type="ORF">BDW02DRAFT_571741</name>
</gene>
<dbReference type="EMBL" id="ML975355">
    <property type="protein sequence ID" value="KAF1831767.1"/>
    <property type="molecule type" value="Genomic_DNA"/>
</dbReference>
<dbReference type="AlphaFoldDB" id="A0A6A5K9P5"/>
<dbReference type="Proteomes" id="UP000800040">
    <property type="component" value="Unassembled WGS sequence"/>
</dbReference>
<reference evidence="1" key="1">
    <citation type="submission" date="2020-01" db="EMBL/GenBank/DDBJ databases">
        <authorList>
            <consortium name="DOE Joint Genome Institute"/>
            <person name="Haridas S."/>
            <person name="Albert R."/>
            <person name="Binder M."/>
            <person name="Bloem J."/>
            <person name="Labutti K."/>
            <person name="Salamov A."/>
            <person name="Andreopoulos B."/>
            <person name="Baker S.E."/>
            <person name="Barry K."/>
            <person name="Bills G."/>
            <person name="Bluhm B.H."/>
            <person name="Cannon C."/>
            <person name="Castanera R."/>
            <person name="Culley D.E."/>
            <person name="Daum C."/>
            <person name="Ezra D."/>
            <person name="Gonzalez J.B."/>
            <person name="Henrissat B."/>
            <person name="Kuo A."/>
            <person name="Liang C."/>
            <person name="Lipzen A."/>
            <person name="Lutzoni F."/>
            <person name="Magnuson J."/>
            <person name="Mondo S."/>
            <person name="Nolan M."/>
            <person name="Ohm R."/>
            <person name="Pangilinan J."/>
            <person name="Park H.-J."/>
            <person name="Ramirez L."/>
            <person name="Alfaro M."/>
            <person name="Sun H."/>
            <person name="Tritt A."/>
            <person name="Yoshinaga Y."/>
            <person name="Zwiers L.-H."/>
            <person name="Turgeon B.G."/>
            <person name="Goodwin S.B."/>
            <person name="Spatafora J.W."/>
            <person name="Crous P.W."/>
            <person name="Grigoriev I.V."/>
        </authorList>
    </citation>
    <scope>NUCLEOTIDE SEQUENCE</scope>
    <source>
        <strain evidence="1">P77</strain>
    </source>
</reference>